<keyword evidence="1" id="KW-0677">Repeat</keyword>
<name>A0ABD2ZRL6_9GENT</name>
<dbReference type="Gene3D" id="1.25.40.10">
    <property type="entry name" value="Tetratricopeptide repeat domain"/>
    <property type="match status" value="4"/>
</dbReference>
<accession>A0ABD2ZRL6</accession>
<dbReference type="Pfam" id="PF13041">
    <property type="entry name" value="PPR_2"/>
    <property type="match status" value="2"/>
</dbReference>
<comment type="caution">
    <text evidence="5">The sequence shown here is derived from an EMBL/GenBank/DDBJ whole genome shotgun (WGS) entry which is preliminary data.</text>
</comment>
<gene>
    <name evidence="5" type="ORF">ACH5RR_019797</name>
</gene>
<dbReference type="InterPro" id="IPR052308">
    <property type="entry name" value="PPR_domain-containing"/>
</dbReference>
<dbReference type="PROSITE" id="PS51375">
    <property type="entry name" value="PPR"/>
    <property type="match status" value="6"/>
</dbReference>
<evidence type="ECO:0000313" key="5">
    <source>
        <dbReference type="EMBL" id="KAL3521648.1"/>
    </source>
</evidence>
<dbReference type="PANTHER" id="PTHR47937:SF5">
    <property type="entry name" value="PENTATRICOPEPTIDE REPEAT-CONTAINING PROTEIN"/>
    <property type="match status" value="1"/>
</dbReference>
<keyword evidence="3" id="KW-0175">Coiled coil</keyword>
<feature type="compositionally biased region" description="Polar residues" evidence="4">
    <location>
        <begin position="631"/>
        <end position="640"/>
    </location>
</feature>
<evidence type="ECO:0000256" key="3">
    <source>
        <dbReference type="SAM" id="Coils"/>
    </source>
</evidence>
<evidence type="ECO:0000256" key="4">
    <source>
        <dbReference type="SAM" id="MobiDB-lite"/>
    </source>
</evidence>
<feature type="repeat" description="PPR" evidence="2">
    <location>
        <begin position="461"/>
        <end position="491"/>
    </location>
</feature>
<proteinExistence type="predicted"/>
<keyword evidence="6" id="KW-1185">Reference proteome</keyword>
<feature type="repeat" description="PPR" evidence="2">
    <location>
        <begin position="316"/>
        <end position="350"/>
    </location>
</feature>
<feature type="region of interest" description="Disordered" evidence="4">
    <location>
        <begin position="621"/>
        <end position="669"/>
    </location>
</feature>
<dbReference type="GO" id="GO:0048316">
    <property type="term" value="P:seed development"/>
    <property type="evidence" value="ECO:0007669"/>
    <property type="project" value="UniProtKB-ARBA"/>
</dbReference>
<dbReference type="AlphaFoldDB" id="A0ABD2ZRL6"/>
<feature type="repeat" description="PPR" evidence="2">
    <location>
        <begin position="426"/>
        <end position="460"/>
    </location>
</feature>
<dbReference type="NCBIfam" id="TIGR00756">
    <property type="entry name" value="PPR"/>
    <property type="match status" value="6"/>
</dbReference>
<feature type="repeat" description="PPR" evidence="2">
    <location>
        <begin position="207"/>
        <end position="241"/>
    </location>
</feature>
<protein>
    <recommendedName>
        <fullName evidence="7">Pentatricopeptide repeat-containing protein</fullName>
    </recommendedName>
</protein>
<feature type="coiled-coil region" evidence="3">
    <location>
        <begin position="544"/>
        <end position="583"/>
    </location>
</feature>
<dbReference type="SUPFAM" id="SSF81901">
    <property type="entry name" value="HCP-like"/>
    <property type="match status" value="1"/>
</dbReference>
<dbReference type="PANTHER" id="PTHR47937">
    <property type="entry name" value="PLASTID TRANSCRIPTIONALLY ACTIVE CHROMOSOME 2-LIKE PROTEIN"/>
    <property type="match status" value="1"/>
</dbReference>
<feature type="repeat" description="PPR" evidence="2">
    <location>
        <begin position="356"/>
        <end position="390"/>
    </location>
</feature>
<dbReference type="FunFam" id="1.25.40.10:FF:000922">
    <property type="entry name" value="Pentatricopeptide repeat-containing protein"/>
    <property type="match status" value="1"/>
</dbReference>
<dbReference type="InterPro" id="IPR011990">
    <property type="entry name" value="TPR-like_helical_dom_sf"/>
</dbReference>
<evidence type="ECO:0000313" key="6">
    <source>
        <dbReference type="Proteomes" id="UP001630127"/>
    </source>
</evidence>
<evidence type="ECO:0000256" key="2">
    <source>
        <dbReference type="PROSITE-ProRule" id="PRU00708"/>
    </source>
</evidence>
<evidence type="ECO:0008006" key="7">
    <source>
        <dbReference type="Google" id="ProtNLM"/>
    </source>
</evidence>
<organism evidence="5 6">
    <name type="scientific">Cinchona calisaya</name>
    <dbReference type="NCBI Taxonomy" id="153742"/>
    <lineage>
        <taxon>Eukaryota</taxon>
        <taxon>Viridiplantae</taxon>
        <taxon>Streptophyta</taxon>
        <taxon>Embryophyta</taxon>
        <taxon>Tracheophyta</taxon>
        <taxon>Spermatophyta</taxon>
        <taxon>Magnoliopsida</taxon>
        <taxon>eudicotyledons</taxon>
        <taxon>Gunneridae</taxon>
        <taxon>Pentapetalae</taxon>
        <taxon>asterids</taxon>
        <taxon>lamiids</taxon>
        <taxon>Gentianales</taxon>
        <taxon>Rubiaceae</taxon>
        <taxon>Cinchonoideae</taxon>
        <taxon>Cinchoneae</taxon>
        <taxon>Cinchona</taxon>
    </lineage>
</organism>
<feature type="repeat" description="PPR" evidence="2">
    <location>
        <begin position="391"/>
        <end position="425"/>
    </location>
</feature>
<dbReference type="Pfam" id="PF01535">
    <property type="entry name" value="PPR"/>
    <property type="match status" value="4"/>
</dbReference>
<dbReference type="InterPro" id="IPR002885">
    <property type="entry name" value="PPR_rpt"/>
</dbReference>
<feature type="region of interest" description="Disordered" evidence="4">
    <location>
        <begin position="41"/>
        <end position="96"/>
    </location>
</feature>
<sequence>MALSKPLFLVQLKSLTTKTGFRPKPPPSLLSFRFLSYATPEEAAAERRKRKRRLRIEPPVSLVRHHQQQQLPPQPPRPSSPANQNPNAPKLPEPVTVLSGNRLNLHNRILKLIRENDLDEAALYTRHSIYSNCKPTIFTCNAVMAALLRQARYGDVLSLHRFITQGGLANNIVTHNLLFSVYMDCRKTDLAMDHYKQLINDAPFNPSPTTYRILIKGLVDNKKLERAIELKDEMLSKGLAPDPIVYSYLMSGHGKDSNRDGVFNLYEELKEKMGGSILDGVIYGSLMKGYFLRRMEKEAMECYEEAVGENSKIRMSAVAFNSVLDALSKNDKFDEALKLFDRMLNEHDPPKRLTVNLGSFNVMVDGYCTSGKFKDAICVFNSMGEKRCRPDTLSYNNLIDQLCKNGMLAEAEELYIGMKEKGVNPDEYTFVTLMDTCFEENRPDDAAAYYRTMVESKSRPNLGVYNRLVEGLVKVGKVDEAKSFFEMMVSKLRMNDDSYKFIMNALFEVGRHDEVLEIIGKLLKEDPTDFTSELEEFVRQALGKEGREEELTKLKEDVKREKAEAAAREAEAAEKAKASARAAVASLIPSKLFGNKQAKEESATGTGNAADVVTAPVTGQLKVLQDENVGETPTDSSSADGNVEEEPHEGANLEAAETKLDGAMEQAAL</sequence>
<evidence type="ECO:0000256" key="1">
    <source>
        <dbReference type="ARBA" id="ARBA00022737"/>
    </source>
</evidence>
<dbReference type="SUPFAM" id="SSF48452">
    <property type="entry name" value="TPR-like"/>
    <property type="match status" value="1"/>
</dbReference>
<reference evidence="5 6" key="1">
    <citation type="submission" date="2024-11" db="EMBL/GenBank/DDBJ databases">
        <title>A near-complete genome assembly of Cinchona calisaya.</title>
        <authorList>
            <person name="Lian D.C."/>
            <person name="Zhao X.W."/>
            <person name="Wei L."/>
        </authorList>
    </citation>
    <scope>NUCLEOTIDE SEQUENCE [LARGE SCALE GENOMIC DNA]</scope>
    <source>
        <tissue evidence="5">Nenye</tissue>
    </source>
</reference>
<feature type="compositionally biased region" description="Basic and acidic residues" evidence="4">
    <location>
        <begin position="648"/>
        <end position="662"/>
    </location>
</feature>
<dbReference type="EMBL" id="JBJUIK010000008">
    <property type="protein sequence ID" value="KAL3521648.1"/>
    <property type="molecule type" value="Genomic_DNA"/>
</dbReference>
<dbReference type="Proteomes" id="UP001630127">
    <property type="component" value="Unassembled WGS sequence"/>
</dbReference>